<evidence type="ECO:0000313" key="1">
    <source>
        <dbReference type="EMBL" id="TCN82579.1"/>
    </source>
</evidence>
<organism evidence="1 2">
    <name type="scientific">Shewanella fodinae</name>
    <dbReference type="NCBI Taxonomy" id="552357"/>
    <lineage>
        <taxon>Bacteria</taxon>
        <taxon>Pseudomonadati</taxon>
        <taxon>Pseudomonadota</taxon>
        <taxon>Gammaproteobacteria</taxon>
        <taxon>Alteromonadales</taxon>
        <taxon>Shewanellaceae</taxon>
        <taxon>Shewanella</taxon>
    </lineage>
</organism>
<gene>
    <name evidence="1" type="ORF">EDC91_11847</name>
</gene>
<keyword evidence="2" id="KW-1185">Reference proteome</keyword>
<protein>
    <submittedName>
        <fullName evidence="1">Uncharacterized protein</fullName>
    </submittedName>
</protein>
<name>A0A4R2F6Y2_9GAMM</name>
<sequence length="39" mass="4324">MRYPALVMGISGEQHQVFTAPWGEMRLINRCGFAAIGTN</sequence>
<dbReference type="AlphaFoldDB" id="A0A4R2F6Y2"/>
<evidence type="ECO:0000313" key="2">
    <source>
        <dbReference type="Proteomes" id="UP000294832"/>
    </source>
</evidence>
<accession>A0A4R2F6Y2</accession>
<dbReference type="Proteomes" id="UP000294832">
    <property type="component" value="Unassembled WGS sequence"/>
</dbReference>
<proteinExistence type="predicted"/>
<comment type="caution">
    <text evidence="1">The sequence shown here is derived from an EMBL/GenBank/DDBJ whole genome shotgun (WGS) entry which is preliminary data.</text>
</comment>
<dbReference type="EMBL" id="SLWF01000018">
    <property type="protein sequence ID" value="TCN82579.1"/>
    <property type="molecule type" value="Genomic_DNA"/>
</dbReference>
<reference evidence="1 2" key="1">
    <citation type="submission" date="2019-03" db="EMBL/GenBank/DDBJ databases">
        <title>Freshwater and sediment microbial communities from various areas in North America, analyzing microbe dynamics in response to fracking.</title>
        <authorList>
            <person name="Lamendella R."/>
        </authorList>
    </citation>
    <scope>NUCLEOTIDE SEQUENCE [LARGE SCALE GENOMIC DNA]</scope>
    <source>
        <strain evidence="1 2">74A</strain>
    </source>
</reference>